<accession>A0A976FPP9</accession>
<dbReference type="AlphaFoldDB" id="A0A976FPP9"/>
<dbReference type="Proteomes" id="UP000294530">
    <property type="component" value="Unassembled WGS sequence"/>
</dbReference>
<name>A0A976FPP9_BRELC</name>
<reference evidence="1 2" key="1">
    <citation type="journal article" date="2021" name="Genome Biol.">
        <title>AFLAP: assembly-free linkage analysis pipeline using k-mers from genome sequencing data.</title>
        <authorList>
            <person name="Fletcher K."/>
            <person name="Zhang L."/>
            <person name="Gil J."/>
            <person name="Han R."/>
            <person name="Cavanaugh K."/>
            <person name="Michelmore R."/>
        </authorList>
    </citation>
    <scope>NUCLEOTIDE SEQUENCE [LARGE SCALE GENOMIC DNA]</scope>
    <source>
        <strain evidence="1 2">SF5</strain>
    </source>
</reference>
<gene>
    <name evidence="1" type="ORF">CCR75_002916</name>
</gene>
<organism evidence="1 2">
    <name type="scientific">Bremia lactucae</name>
    <name type="common">Lettuce downy mildew</name>
    <dbReference type="NCBI Taxonomy" id="4779"/>
    <lineage>
        <taxon>Eukaryota</taxon>
        <taxon>Sar</taxon>
        <taxon>Stramenopiles</taxon>
        <taxon>Oomycota</taxon>
        <taxon>Peronosporomycetes</taxon>
        <taxon>Peronosporales</taxon>
        <taxon>Peronosporaceae</taxon>
        <taxon>Bremia</taxon>
    </lineage>
</organism>
<dbReference type="KEGG" id="blac:94346684"/>
<evidence type="ECO:0000313" key="2">
    <source>
        <dbReference type="Proteomes" id="UP000294530"/>
    </source>
</evidence>
<dbReference type="EMBL" id="SHOA02000001">
    <property type="protein sequence ID" value="TDH70668.1"/>
    <property type="molecule type" value="Genomic_DNA"/>
</dbReference>
<comment type="caution">
    <text evidence="1">The sequence shown here is derived from an EMBL/GenBank/DDBJ whole genome shotgun (WGS) entry which is preliminary data.</text>
</comment>
<keyword evidence="2" id="KW-1185">Reference proteome</keyword>
<dbReference type="RefSeq" id="XP_067820167.1">
    <property type="nucleotide sequence ID" value="XM_067961013.1"/>
</dbReference>
<dbReference type="GeneID" id="94346684"/>
<sequence length="62" mass="6869">MVKTGECEQHRCAMELNVAASLAQSAAEQPLKTFPDNTSSFSKEDIALKARLLSHFRTQAIF</sequence>
<protein>
    <submittedName>
        <fullName evidence="1">Uncharacterized protein</fullName>
    </submittedName>
</protein>
<proteinExistence type="predicted"/>
<evidence type="ECO:0000313" key="1">
    <source>
        <dbReference type="EMBL" id="TDH70668.1"/>
    </source>
</evidence>